<dbReference type="CTD" id="36342697"/>
<dbReference type="AlphaFoldDB" id="W6UJ20"/>
<proteinExistence type="predicted"/>
<sequence>MPDKYSNSNECHCCPTKLTPSAKHTTSQSHVRKNSSTQANNIGLLGDHLLGYKVGRNTSEGRKISEYLDFLMMLLALLKIYPILEIRNPGCLGSFQNFKSMSAFSSFVAHSSRRNAIKRDNEVVIRSVVLCSPKVHSLNESFCELILKHEKYEGECNCRTPSGGKEAEVSEEGEELSCENSVVGKQRQALINTYQMFLLNPVHKRKSQAVKLRLIYCQLHHRAEDCTLFESPVVQLKYPVLHKIWPLEHKPQLSSRFLSKKEVALKKRSLFIEVIIKGVLKATYIFKWSRIYFFINLTSKCKNLQNMILDNL</sequence>
<dbReference type="RefSeq" id="XP_024349348.1">
    <property type="nucleotide sequence ID" value="XM_024496231.1"/>
</dbReference>
<protein>
    <submittedName>
        <fullName evidence="1">Uncharacterized protein</fullName>
    </submittedName>
</protein>
<dbReference type="KEGG" id="egl:EGR_06982"/>
<name>W6UJ20_ECHGR</name>
<gene>
    <name evidence="1" type="ORF">EGR_06982</name>
</gene>
<evidence type="ECO:0000313" key="1">
    <source>
        <dbReference type="EMBL" id="EUB58152.1"/>
    </source>
</evidence>
<dbReference type="EMBL" id="APAU02000067">
    <property type="protein sequence ID" value="EUB58152.1"/>
    <property type="molecule type" value="Genomic_DNA"/>
</dbReference>
<reference evidence="1 2" key="1">
    <citation type="journal article" date="2013" name="Nat. Genet.">
        <title>The genome of the hydatid tapeworm Echinococcus granulosus.</title>
        <authorList>
            <person name="Zheng H."/>
            <person name="Zhang W."/>
            <person name="Zhang L."/>
            <person name="Zhang Z."/>
            <person name="Li J."/>
            <person name="Lu G."/>
            <person name="Zhu Y."/>
            <person name="Wang Y."/>
            <person name="Huang Y."/>
            <person name="Liu J."/>
            <person name="Kang H."/>
            <person name="Chen J."/>
            <person name="Wang L."/>
            <person name="Chen A."/>
            <person name="Yu S."/>
            <person name="Gao Z."/>
            <person name="Jin L."/>
            <person name="Gu W."/>
            <person name="Wang Z."/>
            <person name="Zhao L."/>
            <person name="Shi B."/>
            <person name="Wen H."/>
            <person name="Lin R."/>
            <person name="Jones M.K."/>
            <person name="Brejova B."/>
            <person name="Vinar T."/>
            <person name="Zhao G."/>
            <person name="McManus D.P."/>
            <person name="Chen Z."/>
            <person name="Zhou Y."/>
            <person name="Wang S."/>
        </authorList>
    </citation>
    <scope>NUCLEOTIDE SEQUENCE [LARGE SCALE GENOMIC DNA]</scope>
</reference>
<comment type="caution">
    <text evidence="1">The sequence shown here is derived from an EMBL/GenBank/DDBJ whole genome shotgun (WGS) entry which is preliminary data.</text>
</comment>
<dbReference type="Proteomes" id="UP000019149">
    <property type="component" value="Unassembled WGS sequence"/>
</dbReference>
<accession>W6UJ20</accession>
<dbReference type="GeneID" id="36342697"/>
<organism evidence="1 2">
    <name type="scientific">Echinococcus granulosus</name>
    <name type="common">Hydatid tapeworm</name>
    <dbReference type="NCBI Taxonomy" id="6210"/>
    <lineage>
        <taxon>Eukaryota</taxon>
        <taxon>Metazoa</taxon>
        <taxon>Spiralia</taxon>
        <taxon>Lophotrochozoa</taxon>
        <taxon>Platyhelminthes</taxon>
        <taxon>Cestoda</taxon>
        <taxon>Eucestoda</taxon>
        <taxon>Cyclophyllidea</taxon>
        <taxon>Taeniidae</taxon>
        <taxon>Echinococcus</taxon>
        <taxon>Echinococcus granulosus group</taxon>
    </lineage>
</organism>
<evidence type="ECO:0000313" key="2">
    <source>
        <dbReference type="Proteomes" id="UP000019149"/>
    </source>
</evidence>
<keyword evidence="2" id="KW-1185">Reference proteome</keyword>